<geneLocation type="plasmid" evidence="7 8">
    <name>pSchITTGS70c</name>
</geneLocation>
<dbReference type="PANTHER" id="PTHR30118">
    <property type="entry name" value="HTH-TYPE TRANSCRIPTIONAL REGULATOR LEUO-RELATED"/>
    <property type="match status" value="1"/>
</dbReference>
<dbReference type="Gene3D" id="3.40.190.10">
    <property type="entry name" value="Periplasmic binding protein-like II"/>
    <property type="match status" value="2"/>
</dbReference>
<dbReference type="InterPro" id="IPR037402">
    <property type="entry name" value="YidZ_PBP2"/>
</dbReference>
<accession>A0ABZ2BGL2</accession>
<comment type="similarity">
    <text evidence="1">Belongs to the LysR transcriptional regulatory family.</text>
</comment>
<dbReference type="Proteomes" id="UP001432360">
    <property type="component" value="Plasmid pSchITTGS70c"/>
</dbReference>
<reference evidence="7" key="1">
    <citation type="submission" date="2023-08" db="EMBL/GenBank/DDBJ databases">
        <title>Complete genome sequence of Sinorhizobium chiapanecum ITTG S70 isolated from Acaciella angustissima nodules in Chiapas-Mexico.</title>
        <authorList>
            <person name="Rincon-Rosales R."/>
            <person name="Rogel M.A."/>
            <person name="Rincon-Medina C.I."/>
            <person name="Guerrero G."/>
            <person name="Manzano-Gomez L.A."/>
            <person name="Lopez-Lopez A."/>
            <person name="Rincon Molina F.A."/>
            <person name="Martinez-Romero E."/>
        </authorList>
    </citation>
    <scope>NUCLEOTIDE SEQUENCE</scope>
    <source>
        <strain evidence="7">ITTG S70</strain>
        <plasmid evidence="7">pSchITTGS70c</plasmid>
    </source>
</reference>
<sequence length="320" mass="35238">MRSDFSLTQIDLNLLKVFDLLMQERSVTRAADRAGRTQSAISHSLNRLREIFGDELFVKHAGSMNPTAQARELAAVITQALSDIQGVVSQHVNFKPSESQRQFRIGVTDYTSALYIPALLEEFNAKAPHARLRIVPVYLYEASELLSDPDLDCVLIGNPIIREAHIVETILARHQMLCAAWAANPVIKDLTLEKYLAMPHLQISPDGDESGVSDGALKAMGLTRRVAATVPYYMVAPKVLKGTQMIAAFADGMLSLLDESSEILVTRPPFALPDVRVSLIYVRTKQADAGHIWLRSCIRSIVAACEVKKKASLHQIIGPG</sequence>
<evidence type="ECO:0000313" key="7">
    <source>
        <dbReference type="EMBL" id="WVT06631.1"/>
    </source>
</evidence>
<evidence type="ECO:0000256" key="3">
    <source>
        <dbReference type="ARBA" id="ARBA00023015"/>
    </source>
</evidence>
<dbReference type="InterPro" id="IPR050389">
    <property type="entry name" value="LysR-type_TF"/>
</dbReference>
<dbReference type="EMBL" id="CP133151">
    <property type="protein sequence ID" value="WVT06631.1"/>
    <property type="molecule type" value="Genomic_DNA"/>
</dbReference>
<dbReference type="PANTHER" id="PTHR30118:SF15">
    <property type="entry name" value="TRANSCRIPTIONAL REGULATORY PROTEIN"/>
    <property type="match status" value="1"/>
</dbReference>
<dbReference type="SUPFAM" id="SSF53850">
    <property type="entry name" value="Periplasmic binding protein-like II"/>
    <property type="match status" value="1"/>
</dbReference>
<dbReference type="InterPro" id="IPR036388">
    <property type="entry name" value="WH-like_DNA-bd_sf"/>
</dbReference>
<feature type="domain" description="HTH lysR-type" evidence="6">
    <location>
        <begin position="10"/>
        <end position="67"/>
    </location>
</feature>
<evidence type="ECO:0000256" key="2">
    <source>
        <dbReference type="ARBA" id="ARBA00022458"/>
    </source>
</evidence>
<gene>
    <name evidence="7" type="ORF">RB548_23320</name>
</gene>
<dbReference type="InterPro" id="IPR036390">
    <property type="entry name" value="WH_DNA-bd_sf"/>
</dbReference>
<evidence type="ECO:0000313" key="8">
    <source>
        <dbReference type="Proteomes" id="UP001432360"/>
    </source>
</evidence>
<dbReference type="InterPro" id="IPR005119">
    <property type="entry name" value="LysR_subst-bd"/>
</dbReference>
<dbReference type="SUPFAM" id="SSF46785">
    <property type="entry name" value="Winged helix' DNA-binding domain"/>
    <property type="match status" value="1"/>
</dbReference>
<dbReference type="RefSeq" id="WP_331375672.1">
    <property type="nucleotide sequence ID" value="NZ_CP133151.1"/>
</dbReference>
<dbReference type="CDD" id="cd08417">
    <property type="entry name" value="PBP2_Nitroaromatics_like"/>
    <property type="match status" value="1"/>
</dbReference>
<dbReference type="PROSITE" id="PS50931">
    <property type="entry name" value="HTH_LYSR"/>
    <property type="match status" value="1"/>
</dbReference>
<proteinExistence type="inferred from homology"/>
<protein>
    <submittedName>
        <fullName evidence="7">LysR family transcriptional regulator</fullName>
    </submittedName>
</protein>
<keyword evidence="7" id="KW-0614">Plasmid</keyword>
<dbReference type="Pfam" id="PF03466">
    <property type="entry name" value="LysR_substrate"/>
    <property type="match status" value="1"/>
</dbReference>
<dbReference type="InterPro" id="IPR000847">
    <property type="entry name" value="LysR_HTH_N"/>
</dbReference>
<keyword evidence="2" id="KW-0536">Nodulation</keyword>
<dbReference type="Gene3D" id="1.10.10.10">
    <property type="entry name" value="Winged helix-like DNA-binding domain superfamily/Winged helix DNA-binding domain"/>
    <property type="match status" value="1"/>
</dbReference>
<evidence type="ECO:0000256" key="1">
    <source>
        <dbReference type="ARBA" id="ARBA00009437"/>
    </source>
</evidence>
<name>A0ABZ2BGL2_9HYPH</name>
<evidence type="ECO:0000259" key="6">
    <source>
        <dbReference type="PROSITE" id="PS50931"/>
    </source>
</evidence>
<evidence type="ECO:0000256" key="5">
    <source>
        <dbReference type="ARBA" id="ARBA00023163"/>
    </source>
</evidence>
<keyword evidence="8" id="KW-1185">Reference proteome</keyword>
<keyword evidence="4" id="KW-0238">DNA-binding</keyword>
<keyword evidence="3" id="KW-0805">Transcription regulation</keyword>
<organism evidence="7 8">
    <name type="scientific">Sinorhizobium chiapasense</name>
    <dbReference type="NCBI Taxonomy" id="501572"/>
    <lineage>
        <taxon>Bacteria</taxon>
        <taxon>Pseudomonadati</taxon>
        <taxon>Pseudomonadota</taxon>
        <taxon>Alphaproteobacteria</taxon>
        <taxon>Hyphomicrobiales</taxon>
        <taxon>Rhizobiaceae</taxon>
        <taxon>Sinorhizobium/Ensifer group</taxon>
        <taxon>Sinorhizobium</taxon>
    </lineage>
</organism>
<dbReference type="Pfam" id="PF00126">
    <property type="entry name" value="HTH_1"/>
    <property type="match status" value="1"/>
</dbReference>
<keyword evidence="5" id="KW-0804">Transcription</keyword>
<evidence type="ECO:0000256" key="4">
    <source>
        <dbReference type="ARBA" id="ARBA00023125"/>
    </source>
</evidence>